<dbReference type="AlphaFoldDB" id="A0A4U7J5V8"/>
<evidence type="ECO:0000259" key="1">
    <source>
        <dbReference type="Pfam" id="PF00082"/>
    </source>
</evidence>
<organism evidence="2 3">
    <name type="scientific">Ruminiclostridium herbifermentans</name>
    <dbReference type="NCBI Taxonomy" id="2488810"/>
    <lineage>
        <taxon>Bacteria</taxon>
        <taxon>Bacillati</taxon>
        <taxon>Bacillota</taxon>
        <taxon>Clostridia</taxon>
        <taxon>Eubacteriales</taxon>
        <taxon>Oscillospiraceae</taxon>
        <taxon>Ruminiclostridium</taxon>
    </lineage>
</organism>
<dbReference type="GO" id="GO:0006508">
    <property type="term" value="P:proteolysis"/>
    <property type="evidence" value="ECO:0007669"/>
    <property type="project" value="InterPro"/>
</dbReference>
<dbReference type="InterPro" id="IPR036852">
    <property type="entry name" value="Peptidase_S8/S53_dom_sf"/>
</dbReference>
<dbReference type="InterPro" id="IPR000209">
    <property type="entry name" value="Peptidase_S8/S53_dom"/>
</dbReference>
<dbReference type="OrthoDB" id="2052042at2"/>
<gene>
    <name evidence="2" type="ORF">EHE19_016420</name>
</gene>
<feature type="domain" description="Peptidase S8/S53" evidence="1">
    <location>
        <begin position="4"/>
        <end position="226"/>
    </location>
</feature>
<dbReference type="Pfam" id="PF00082">
    <property type="entry name" value="Peptidase_S8"/>
    <property type="match status" value="1"/>
</dbReference>
<dbReference type="EMBL" id="CP061336">
    <property type="protein sequence ID" value="QNU66429.1"/>
    <property type="molecule type" value="Genomic_DNA"/>
</dbReference>
<proteinExistence type="predicted"/>
<dbReference type="GO" id="GO:0004252">
    <property type="term" value="F:serine-type endopeptidase activity"/>
    <property type="evidence" value="ECO:0007669"/>
    <property type="project" value="InterPro"/>
</dbReference>
<protein>
    <recommendedName>
        <fullName evidence="1">Peptidase S8/S53 domain-containing protein</fullName>
    </recommendedName>
</protein>
<sequence length="372" mass="42948">MLRVAVIDNGISEKYIKGKISHYKIEKKAVVIEKGNPTESLTHGTICAYIISKLLERVELIDINVFGTRYGSSEDVILALEWCLTHAVTVINMSFGTVDYREYSKMEGIIHKLSMENRYLVAAFNNFFIKSYPASVERVFGVRADKGNLRRNGDYSFAPNRGLQKENTLVAHWDLQEYQEDLGQNEFPHRSNSFSAPVITAFIARCLGEYPGIKFNGVIKYLEQNAVNEPCEAYSIDRIFTKLNFSIEIPVIAFVSEDIECTRNLQQLLDQEGYEAVLVTDGEEKIKGIPLNIYCDIEEELTKEIIASIAHIYQADILIMSLCEHRFHPKNQDFIDIIVRREIERYRVEFRHNSCYCDTIWELSEMVQQYFQ</sequence>
<reference evidence="2 3" key="1">
    <citation type="submission" date="2020-09" db="EMBL/GenBank/DDBJ databases">
        <title>Characterization and genome sequencing of Ruminiclostridium sp. nov. MA18.</title>
        <authorList>
            <person name="Rettenmaier R."/>
            <person name="Kowollik M.-L."/>
            <person name="Liebl W."/>
            <person name="Zverlov V."/>
        </authorList>
    </citation>
    <scope>NUCLEOTIDE SEQUENCE [LARGE SCALE GENOMIC DNA]</scope>
    <source>
        <strain evidence="2 3">MA18</strain>
    </source>
</reference>
<dbReference type="SUPFAM" id="SSF52743">
    <property type="entry name" value="Subtilisin-like"/>
    <property type="match status" value="1"/>
</dbReference>
<evidence type="ECO:0000313" key="3">
    <source>
        <dbReference type="Proteomes" id="UP000306409"/>
    </source>
</evidence>
<dbReference type="RefSeq" id="WP_137699183.1">
    <property type="nucleotide sequence ID" value="NZ_CP061336.1"/>
</dbReference>
<evidence type="ECO:0000313" key="2">
    <source>
        <dbReference type="EMBL" id="QNU66429.1"/>
    </source>
</evidence>
<keyword evidence="3" id="KW-1185">Reference proteome</keyword>
<dbReference type="KEGG" id="rher:EHE19_016420"/>
<accession>A0A4U7J5V8</accession>
<name>A0A4U7J5V8_9FIRM</name>
<dbReference type="Proteomes" id="UP000306409">
    <property type="component" value="Chromosome"/>
</dbReference>
<dbReference type="Gene3D" id="3.40.50.200">
    <property type="entry name" value="Peptidase S8/S53 domain"/>
    <property type="match status" value="1"/>
</dbReference>